<dbReference type="PANTHER" id="PTHR45774">
    <property type="entry name" value="BTB/POZ DOMAIN-CONTAINING"/>
    <property type="match status" value="1"/>
</dbReference>
<feature type="domain" description="BTB" evidence="1">
    <location>
        <begin position="24"/>
        <end position="93"/>
    </location>
</feature>
<reference evidence="3" key="1">
    <citation type="submission" date="2015-12" db="EMBL/GenBank/DDBJ databases">
        <title>De novo transcriptome assembly of four potential Pierce s Disease insect vectors from Arizona vineyards.</title>
        <authorList>
            <person name="Tassone E.E."/>
        </authorList>
    </citation>
    <scope>NUCLEOTIDE SEQUENCE</scope>
</reference>
<dbReference type="GO" id="GO:0022008">
    <property type="term" value="P:neurogenesis"/>
    <property type="evidence" value="ECO:0007669"/>
    <property type="project" value="TreeGrafter"/>
</dbReference>
<feature type="non-terminal residue" evidence="3">
    <location>
        <position position="368"/>
    </location>
</feature>
<dbReference type="EMBL" id="GEDC01014772">
    <property type="protein sequence ID" value="JAS22526.1"/>
    <property type="molecule type" value="Transcribed_RNA"/>
</dbReference>
<dbReference type="InterPro" id="IPR011333">
    <property type="entry name" value="SKP1/BTB/POZ_sf"/>
</dbReference>
<dbReference type="PANTHER" id="PTHR45774:SF3">
    <property type="entry name" value="BTB (POZ) DOMAIN-CONTAINING 2B-RELATED"/>
    <property type="match status" value="1"/>
</dbReference>
<name>A0A1B6CNJ4_9HEMI</name>
<dbReference type="Pfam" id="PF00651">
    <property type="entry name" value="BTB"/>
    <property type="match status" value="1"/>
</dbReference>
<dbReference type="InterPro" id="IPR000210">
    <property type="entry name" value="BTB/POZ_dom"/>
</dbReference>
<sequence>MDWQDTKSSLSCRFKELYDLNLWTDCNFEVGEGNTEIIKCHKIVLAVSSPVFAALFYGPLADKSSIVKVPDIEPDVFKLLLKYLYCDAVEFTSIQEAGDLLYCAKKYMMDHLNCLCLKYLNGSMQISTMWEILNIAQDFDEEDLLRHCIKVMCRFSSNIWLPSDDFMNSGTLARLLDEPNTNLQEMELWNLVLIWAERECNLKNLPGTAENKRYLINKSGFLKKIRFFTFTKSEFNELIVPTGILNDKFIELVNSCMDKQSLEQYRSEFDFSLNSRHQIWNNDFTVCYRQHNQKTGFYRTSGAFKTVIVCNSLILVRGFEVYSQIPSVVDFVLNHGKVNEYHEKIYLRVFDEDNNLINESIKSESSTY</sequence>
<protein>
    <recommendedName>
        <fullName evidence="1">BTB domain-containing protein</fullName>
    </recommendedName>
</protein>
<proteinExistence type="predicted"/>
<organism evidence="3">
    <name type="scientific">Clastoptera arizonana</name>
    <name type="common">Arizona spittle bug</name>
    <dbReference type="NCBI Taxonomy" id="38151"/>
    <lineage>
        <taxon>Eukaryota</taxon>
        <taxon>Metazoa</taxon>
        <taxon>Ecdysozoa</taxon>
        <taxon>Arthropoda</taxon>
        <taxon>Hexapoda</taxon>
        <taxon>Insecta</taxon>
        <taxon>Pterygota</taxon>
        <taxon>Neoptera</taxon>
        <taxon>Paraneoptera</taxon>
        <taxon>Hemiptera</taxon>
        <taxon>Auchenorrhyncha</taxon>
        <taxon>Cercopoidea</taxon>
        <taxon>Clastopteridae</taxon>
        <taxon>Clastoptera</taxon>
    </lineage>
</organism>
<dbReference type="EMBL" id="GEDC01022296">
    <property type="protein sequence ID" value="JAS15002.1"/>
    <property type="molecule type" value="Transcribed_RNA"/>
</dbReference>
<dbReference type="Gene3D" id="3.30.710.10">
    <property type="entry name" value="Potassium Channel Kv1.1, Chain A"/>
    <property type="match status" value="1"/>
</dbReference>
<dbReference type="PROSITE" id="PS50097">
    <property type="entry name" value="BTB"/>
    <property type="match status" value="1"/>
</dbReference>
<evidence type="ECO:0000313" key="3">
    <source>
        <dbReference type="EMBL" id="JAS15002.1"/>
    </source>
</evidence>
<dbReference type="SMART" id="SM00225">
    <property type="entry name" value="BTB"/>
    <property type="match status" value="1"/>
</dbReference>
<accession>A0A1B6CNJ4</accession>
<dbReference type="GO" id="GO:0000932">
    <property type="term" value="C:P-body"/>
    <property type="evidence" value="ECO:0007669"/>
    <property type="project" value="TreeGrafter"/>
</dbReference>
<evidence type="ECO:0000313" key="4">
    <source>
        <dbReference type="EMBL" id="JAS22526.1"/>
    </source>
</evidence>
<evidence type="ECO:0000313" key="2">
    <source>
        <dbReference type="EMBL" id="JAS13027.1"/>
    </source>
</evidence>
<dbReference type="EMBL" id="GEDC01024271">
    <property type="protein sequence ID" value="JAS13027.1"/>
    <property type="molecule type" value="Transcribed_RNA"/>
</dbReference>
<gene>
    <name evidence="2" type="ORF">g.21131</name>
    <name evidence="4" type="ORF">g.21133</name>
    <name evidence="3" type="ORF">g.21137</name>
</gene>
<dbReference type="SUPFAM" id="SSF54695">
    <property type="entry name" value="POZ domain"/>
    <property type="match status" value="1"/>
</dbReference>
<dbReference type="GO" id="GO:0005829">
    <property type="term" value="C:cytosol"/>
    <property type="evidence" value="ECO:0007669"/>
    <property type="project" value="TreeGrafter"/>
</dbReference>
<dbReference type="AlphaFoldDB" id="A0A1B6CNJ4"/>
<evidence type="ECO:0000259" key="1">
    <source>
        <dbReference type="PROSITE" id="PS50097"/>
    </source>
</evidence>